<dbReference type="InParanoid" id="A0A7J7DP61"/>
<name>A0A7J7DP61_TRIWF</name>
<evidence type="ECO:0000313" key="2">
    <source>
        <dbReference type="Proteomes" id="UP000593562"/>
    </source>
</evidence>
<dbReference type="EMBL" id="JAAARO010000004">
    <property type="protein sequence ID" value="KAF5748148.1"/>
    <property type="molecule type" value="Genomic_DNA"/>
</dbReference>
<accession>A0A7J7DP61</accession>
<proteinExistence type="predicted"/>
<organism evidence="1 2">
    <name type="scientific">Tripterygium wilfordii</name>
    <name type="common">Thunder God vine</name>
    <dbReference type="NCBI Taxonomy" id="458696"/>
    <lineage>
        <taxon>Eukaryota</taxon>
        <taxon>Viridiplantae</taxon>
        <taxon>Streptophyta</taxon>
        <taxon>Embryophyta</taxon>
        <taxon>Tracheophyta</taxon>
        <taxon>Spermatophyta</taxon>
        <taxon>Magnoliopsida</taxon>
        <taxon>eudicotyledons</taxon>
        <taxon>Gunneridae</taxon>
        <taxon>Pentapetalae</taxon>
        <taxon>rosids</taxon>
        <taxon>fabids</taxon>
        <taxon>Celastrales</taxon>
        <taxon>Celastraceae</taxon>
        <taxon>Tripterygium</taxon>
    </lineage>
</organism>
<gene>
    <name evidence="1" type="ORF">HS088_TW04G00098</name>
</gene>
<reference evidence="1 2" key="1">
    <citation type="journal article" date="2020" name="Nat. Commun.">
        <title>Genome of Tripterygium wilfordii and identification of cytochrome P450 involved in triptolide biosynthesis.</title>
        <authorList>
            <person name="Tu L."/>
            <person name="Su P."/>
            <person name="Zhang Z."/>
            <person name="Gao L."/>
            <person name="Wang J."/>
            <person name="Hu T."/>
            <person name="Zhou J."/>
            <person name="Zhang Y."/>
            <person name="Zhao Y."/>
            <person name="Liu Y."/>
            <person name="Song Y."/>
            <person name="Tong Y."/>
            <person name="Lu Y."/>
            <person name="Yang J."/>
            <person name="Xu C."/>
            <person name="Jia M."/>
            <person name="Peters R.J."/>
            <person name="Huang L."/>
            <person name="Gao W."/>
        </authorList>
    </citation>
    <scope>NUCLEOTIDE SEQUENCE [LARGE SCALE GENOMIC DNA]</scope>
    <source>
        <strain evidence="2">cv. XIE 37</strain>
        <tissue evidence="1">Leaf</tissue>
    </source>
</reference>
<evidence type="ECO:0000313" key="1">
    <source>
        <dbReference type="EMBL" id="KAF5748148.1"/>
    </source>
</evidence>
<dbReference type="AlphaFoldDB" id="A0A7J7DP61"/>
<protein>
    <submittedName>
        <fullName evidence="1">Uncharacterized protein</fullName>
    </submittedName>
</protein>
<dbReference type="Proteomes" id="UP000593562">
    <property type="component" value="Unassembled WGS sequence"/>
</dbReference>
<keyword evidence="2" id="KW-1185">Reference proteome</keyword>
<comment type="caution">
    <text evidence="1">The sequence shown here is derived from an EMBL/GenBank/DDBJ whole genome shotgun (WGS) entry which is preliminary data.</text>
</comment>
<sequence>MEEQEAVQLLRFPLRSDELRAQLRGREPRRRTAFGKFLVEIPMTPDSVPVKDRVENAAVEKGGVPWS</sequence>